<dbReference type="AlphaFoldDB" id="X1NI00"/>
<dbReference type="SUPFAM" id="SSF52172">
    <property type="entry name" value="CheY-like"/>
    <property type="match status" value="1"/>
</dbReference>
<protein>
    <recommendedName>
        <fullName evidence="8">DNA-binding response regulator</fullName>
    </recommendedName>
</protein>
<name>X1NI00_9ZZZZ</name>
<dbReference type="Pfam" id="PF00196">
    <property type="entry name" value="GerE"/>
    <property type="match status" value="1"/>
</dbReference>
<evidence type="ECO:0000313" key="7">
    <source>
        <dbReference type="EMBL" id="GAI18304.1"/>
    </source>
</evidence>
<reference evidence="7" key="1">
    <citation type="journal article" date="2014" name="Front. Microbiol.">
        <title>High frequency of phylogenetically diverse reductive dehalogenase-homologous genes in deep subseafloor sedimentary metagenomes.</title>
        <authorList>
            <person name="Kawai M."/>
            <person name="Futagami T."/>
            <person name="Toyoda A."/>
            <person name="Takaki Y."/>
            <person name="Nishi S."/>
            <person name="Hori S."/>
            <person name="Arai W."/>
            <person name="Tsubouchi T."/>
            <person name="Morono Y."/>
            <person name="Uchiyama I."/>
            <person name="Ito T."/>
            <person name="Fujiyama A."/>
            <person name="Inagaki F."/>
            <person name="Takami H."/>
        </authorList>
    </citation>
    <scope>NUCLEOTIDE SEQUENCE</scope>
    <source>
        <strain evidence="7">Expedition CK06-06</strain>
    </source>
</reference>
<organism evidence="7">
    <name type="scientific">marine sediment metagenome</name>
    <dbReference type="NCBI Taxonomy" id="412755"/>
    <lineage>
        <taxon>unclassified sequences</taxon>
        <taxon>metagenomes</taxon>
        <taxon>ecological metagenomes</taxon>
    </lineage>
</organism>
<dbReference type="InterPro" id="IPR016032">
    <property type="entry name" value="Sig_transdc_resp-reg_C-effctor"/>
</dbReference>
<feature type="domain" description="Response regulatory" evidence="6">
    <location>
        <begin position="9"/>
        <end position="125"/>
    </location>
</feature>
<dbReference type="PANTHER" id="PTHR43214">
    <property type="entry name" value="TWO-COMPONENT RESPONSE REGULATOR"/>
    <property type="match status" value="1"/>
</dbReference>
<sequence length="222" mass="24939">QWEAKMSIRILLADDHAIIRQGLHSLLEKEPDVEVVGEAEDGRKALELVRELAPDIVIMDITMPNLNGIEATYEITHEFPKVKVIALSIHSDRRFVANMLKAGASGYILKECLFDEFVEAIRTVVAGNIYLSSRVAGTVVDDYVKRLLTVTNSWLAMLTEREREVLQLLAEGKSTKQIALELHVSTKTIEANRRQIMDKLDIHSVAELTKYAVREGLTSLES</sequence>
<dbReference type="InterPro" id="IPR039420">
    <property type="entry name" value="WalR-like"/>
</dbReference>
<gene>
    <name evidence="7" type="ORF">S06H3_14389</name>
</gene>
<evidence type="ECO:0000259" key="5">
    <source>
        <dbReference type="PROSITE" id="PS50043"/>
    </source>
</evidence>
<evidence type="ECO:0000256" key="1">
    <source>
        <dbReference type="ARBA" id="ARBA00022553"/>
    </source>
</evidence>
<dbReference type="PRINTS" id="PR00038">
    <property type="entry name" value="HTHLUXR"/>
</dbReference>
<dbReference type="Gene3D" id="3.40.50.2300">
    <property type="match status" value="1"/>
</dbReference>
<keyword evidence="1" id="KW-0597">Phosphoprotein</keyword>
<keyword evidence="2" id="KW-0805">Transcription regulation</keyword>
<dbReference type="CDD" id="cd17535">
    <property type="entry name" value="REC_NarL-like"/>
    <property type="match status" value="1"/>
</dbReference>
<keyword evidence="4" id="KW-0804">Transcription</keyword>
<dbReference type="PROSITE" id="PS50110">
    <property type="entry name" value="RESPONSE_REGULATORY"/>
    <property type="match status" value="1"/>
</dbReference>
<dbReference type="InterPro" id="IPR001789">
    <property type="entry name" value="Sig_transdc_resp-reg_receiver"/>
</dbReference>
<dbReference type="CDD" id="cd06170">
    <property type="entry name" value="LuxR_C_like"/>
    <property type="match status" value="1"/>
</dbReference>
<feature type="non-terminal residue" evidence="7">
    <location>
        <position position="1"/>
    </location>
</feature>
<proteinExistence type="predicted"/>
<comment type="caution">
    <text evidence="7">The sequence shown here is derived from an EMBL/GenBank/DDBJ whole genome shotgun (WGS) entry which is preliminary data.</text>
</comment>
<dbReference type="GO" id="GO:0000160">
    <property type="term" value="P:phosphorelay signal transduction system"/>
    <property type="evidence" value="ECO:0007669"/>
    <property type="project" value="InterPro"/>
</dbReference>
<dbReference type="GO" id="GO:0003677">
    <property type="term" value="F:DNA binding"/>
    <property type="evidence" value="ECO:0007669"/>
    <property type="project" value="UniProtKB-KW"/>
</dbReference>
<evidence type="ECO:0000256" key="3">
    <source>
        <dbReference type="ARBA" id="ARBA00023125"/>
    </source>
</evidence>
<dbReference type="InterPro" id="IPR011006">
    <property type="entry name" value="CheY-like_superfamily"/>
</dbReference>
<dbReference type="SMART" id="SM00421">
    <property type="entry name" value="HTH_LUXR"/>
    <property type="match status" value="1"/>
</dbReference>
<feature type="domain" description="HTH luxR-type" evidence="5">
    <location>
        <begin position="151"/>
        <end position="216"/>
    </location>
</feature>
<keyword evidence="3" id="KW-0238">DNA-binding</keyword>
<evidence type="ECO:0000259" key="6">
    <source>
        <dbReference type="PROSITE" id="PS50110"/>
    </source>
</evidence>
<dbReference type="EMBL" id="BARV01007037">
    <property type="protein sequence ID" value="GAI18304.1"/>
    <property type="molecule type" value="Genomic_DNA"/>
</dbReference>
<dbReference type="InterPro" id="IPR000792">
    <property type="entry name" value="Tscrpt_reg_LuxR_C"/>
</dbReference>
<accession>X1NI00</accession>
<dbReference type="PROSITE" id="PS50043">
    <property type="entry name" value="HTH_LUXR_2"/>
    <property type="match status" value="1"/>
</dbReference>
<evidence type="ECO:0000256" key="4">
    <source>
        <dbReference type="ARBA" id="ARBA00023163"/>
    </source>
</evidence>
<dbReference type="SUPFAM" id="SSF46894">
    <property type="entry name" value="C-terminal effector domain of the bipartite response regulators"/>
    <property type="match status" value="1"/>
</dbReference>
<dbReference type="GO" id="GO:0006355">
    <property type="term" value="P:regulation of DNA-templated transcription"/>
    <property type="evidence" value="ECO:0007669"/>
    <property type="project" value="InterPro"/>
</dbReference>
<dbReference type="Pfam" id="PF00072">
    <property type="entry name" value="Response_reg"/>
    <property type="match status" value="1"/>
</dbReference>
<dbReference type="PANTHER" id="PTHR43214:SF41">
    <property type="entry name" value="NITRATE_NITRITE RESPONSE REGULATOR PROTEIN NARP"/>
    <property type="match status" value="1"/>
</dbReference>
<dbReference type="InterPro" id="IPR058245">
    <property type="entry name" value="NreC/VraR/RcsB-like_REC"/>
</dbReference>
<evidence type="ECO:0008006" key="8">
    <source>
        <dbReference type="Google" id="ProtNLM"/>
    </source>
</evidence>
<dbReference type="SMART" id="SM00448">
    <property type="entry name" value="REC"/>
    <property type="match status" value="1"/>
</dbReference>
<evidence type="ECO:0000256" key="2">
    <source>
        <dbReference type="ARBA" id="ARBA00023015"/>
    </source>
</evidence>